<organism evidence="7 8">
    <name type="scientific">Nocardia huaxiensis</name>
    <dbReference type="NCBI Taxonomy" id="2755382"/>
    <lineage>
        <taxon>Bacteria</taxon>
        <taxon>Bacillati</taxon>
        <taxon>Actinomycetota</taxon>
        <taxon>Actinomycetes</taxon>
        <taxon>Mycobacteriales</taxon>
        <taxon>Nocardiaceae</taxon>
        <taxon>Nocardia</taxon>
    </lineage>
</organism>
<dbReference type="PROSITE" id="PS00211">
    <property type="entry name" value="ABC_TRANSPORTER_1"/>
    <property type="match status" value="1"/>
</dbReference>
<dbReference type="InterPro" id="IPR003593">
    <property type="entry name" value="AAA+_ATPase"/>
</dbReference>
<dbReference type="GO" id="GO:0016887">
    <property type="term" value="F:ATP hydrolysis activity"/>
    <property type="evidence" value="ECO:0007669"/>
    <property type="project" value="InterPro"/>
</dbReference>
<dbReference type="GO" id="GO:0005524">
    <property type="term" value="F:ATP binding"/>
    <property type="evidence" value="ECO:0007669"/>
    <property type="project" value="UniProtKB-KW"/>
</dbReference>
<dbReference type="InterPro" id="IPR017871">
    <property type="entry name" value="ABC_transporter-like_CS"/>
</dbReference>
<accession>A0A7D6ZGT0</accession>
<protein>
    <submittedName>
        <fullName evidence="7">Metal ABC transporter ATP-binding protein</fullName>
    </submittedName>
</protein>
<evidence type="ECO:0000259" key="6">
    <source>
        <dbReference type="PROSITE" id="PS50893"/>
    </source>
</evidence>
<evidence type="ECO:0000256" key="4">
    <source>
        <dbReference type="ARBA" id="ARBA00022840"/>
    </source>
</evidence>
<evidence type="ECO:0000313" key="8">
    <source>
        <dbReference type="Proteomes" id="UP000515512"/>
    </source>
</evidence>
<dbReference type="KEGG" id="nhu:H0264_15335"/>
<evidence type="ECO:0000256" key="1">
    <source>
        <dbReference type="ARBA" id="ARBA00005417"/>
    </source>
</evidence>
<evidence type="ECO:0000256" key="5">
    <source>
        <dbReference type="SAM" id="MobiDB-lite"/>
    </source>
</evidence>
<dbReference type="InterPro" id="IPR050153">
    <property type="entry name" value="Metal_Ion_Import_ABC"/>
</dbReference>
<evidence type="ECO:0000256" key="3">
    <source>
        <dbReference type="ARBA" id="ARBA00022741"/>
    </source>
</evidence>
<sequence>MNAAIEIGDVTVHYGEVPALEGVSLTLGHGRICGLVGMNGSGKSTLFKTIMGLVAPDRGTVRVDGGTSAAARKSGVLGYVPQSEDVDWSFPLSVRDIVMTGRYGHMGFTRRPRRADRDAVAEALARVELTDLADRQIGQLSGGQRKRAFVARGLAQGATILLLDEPFAGVDKRSEATITAVLRELANSGAAVLVSTHDLHALPGLADEAVLLMRRVLAHGDPHEVLAPDNLARAFGIDVLDGDRDSGDEDDRGSRDRHPARGRDDLRKAG</sequence>
<keyword evidence="4 7" id="KW-0067">ATP-binding</keyword>
<proteinExistence type="inferred from homology"/>
<dbReference type="EMBL" id="CP059399">
    <property type="protein sequence ID" value="QLY33418.1"/>
    <property type="molecule type" value="Genomic_DNA"/>
</dbReference>
<feature type="region of interest" description="Disordered" evidence="5">
    <location>
        <begin position="241"/>
        <end position="270"/>
    </location>
</feature>
<feature type="domain" description="ABC transporter" evidence="6">
    <location>
        <begin position="5"/>
        <end position="239"/>
    </location>
</feature>
<keyword evidence="8" id="KW-1185">Reference proteome</keyword>
<dbReference type="Gene3D" id="3.40.50.300">
    <property type="entry name" value="P-loop containing nucleotide triphosphate hydrolases"/>
    <property type="match status" value="1"/>
</dbReference>
<dbReference type="InterPro" id="IPR027417">
    <property type="entry name" value="P-loop_NTPase"/>
</dbReference>
<dbReference type="CDD" id="cd03235">
    <property type="entry name" value="ABC_Metallic_Cations"/>
    <property type="match status" value="1"/>
</dbReference>
<dbReference type="InterPro" id="IPR003439">
    <property type="entry name" value="ABC_transporter-like_ATP-bd"/>
</dbReference>
<evidence type="ECO:0000256" key="2">
    <source>
        <dbReference type="ARBA" id="ARBA00022448"/>
    </source>
</evidence>
<dbReference type="AlphaFoldDB" id="A0A7D6ZGT0"/>
<dbReference type="PANTHER" id="PTHR42734">
    <property type="entry name" value="METAL TRANSPORT SYSTEM ATP-BINDING PROTEIN TM_0124-RELATED"/>
    <property type="match status" value="1"/>
</dbReference>
<dbReference type="FunFam" id="3.40.50.300:FF:000134">
    <property type="entry name" value="Iron-enterobactin ABC transporter ATP-binding protein"/>
    <property type="match status" value="1"/>
</dbReference>
<dbReference type="RefSeq" id="WP_181584582.1">
    <property type="nucleotide sequence ID" value="NZ_CP059399.1"/>
</dbReference>
<name>A0A7D6ZGT0_9NOCA</name>
<reference evidence="7 8" key="1">
    <citation type="submission" date="2020-07" db="EMBL/GenBank/DDBJ databases">
        <authorList>
            <person name="Zhuang K."/>
            <person name="Ran Y."/>
        </authorList>
    </citation>
    <scope>NUCLEOTIDE SEQUENCE [LARGE SCALE GENOMIC DNA]</scope>
    <source>
        <strain evidence="7 8">WCH-YHL-001</strain>
    </source>
</reference>
<keyword evidence="2" id="KW-0813">Transport</keyword>
<dbReference type="PROSITE" id="PS50893">
    <property type="entry name" value="ABC_TRANSPORTER_2"/>
    <property type="match status" value="1"/>
</dbReference>
<dbReference type="Proteomes" id="UP000515512">
    <property type="component" value="Chromosome"/>
</dbReference>
<dbReference type="SMART" id="SM00382">
    <property type="entry name" value="AAA"/>
    <property type="match status" value="1"/>
</dbReference>
<feature type="compositionally biased region" description="Basic and acidic residues" evidence="5">
    <location>
        <begin position="252"/>
        <end position="270"/>
    </location>
</feature>
<dbReference type="Pfam" id="PF00005">
    <property type="entry name" value="ABC_tran"/>
    <property type="match status" value="1"/>
</dbReference>
<gene>
    <name evidence="7" type="ORF">H0264_15335</name>
</gene>
<keyword evidence="3" id="KW-0547">Nucleotide-binding</keyword>
<evidence type="ECO:0000313" key="7">
    <source>
        <dbReference type="EMBL" id="QLY33418.1"/>
    </source>
</evidence>
<comment type="similarity">
    <text evidence="1">Belongs to the ABC transporter superfamily.</text>
</comment>
<dbReference type="PANTHER" id="PTHR42734:SF5">
    <property type="entry name" value="IRON TRANSPORT SYSTEM ATP-BINDING PROTEIN HI_0361-RELATED"/>
    <property type="match status" value="1"/>
</dbReference>
<dbReference type="SUPFAM" id="SSF52540">
    <property type="entry name" value="P-loop containing nucleoside triphosphate hydrolases"/>
    <property type="match status" value="1"/>
</dbReference>